<dbReference type="SUPFAM" id="SSF51735">
    <property type="entry name" value="NAD(P)-binding Rossmann-fold domains"/>
    <property type="match status" value="1"/>
</dbReference>
<dbReference type="GO" id="GO:0005739">
    <property type="term" value="C:mitochondrion"/>
    <property type="evidence" value="ECO:0007669"/>
    <property type="project" value="UniProtKB-SubCell"/>
</dbReference>
<evidence type="ECO:0000256" key="1">
    <source>
        <dbReference type="ARBA" id="ARBA00004173"/>
    </source>
</evidence>
<gene>
    <name evidence="14" type="ORF">AGERDE_LOCUS8080</name>
</gene>
<dbReference type="EC" id="1.3.1.104" evidence="11"/>
<protein>
    <recommendedName>
        <fullName evidence="11">enoyl-[acyl-carrier-protein] reductase</fullName>
        <ecNumber evidence="11">1.3.1.104</ecNumber>
    </recommendedName>
</protein>
<evidence type="ECO:0000256" key="11">
    <source>
        <dbReference type="ARBA" id="ARBA00038963"/>
    </source>
</evidence>
<dbReference type="OrthoDB" id="7482721at2759"/>
<evidence type="ECO:0000256" key="8">
    <source>
        <dbReference type="ARBA" id="ARBA00023098"/>
    </source>
</evidence>
<dbReference type="FunFam" id="3.40.50.720:FF:000112">
    <property type="entry name" value="Enoyl-[acyl-carrier-protein] reductase 1, mitochondrial"/>
    <property type="match status" value="1"/>
</dbReference>
<evidence type="ECO:0000256" key="7">
    <source>
        <dbReference type="ARBA" id="ARBA00023002"/>
    </source>
</evidence>
<feature type="domain" description="Enoyl reductase (ER)" evidence="13">
    <location>
        <begin position="70"/>
        <end position="397"/>
    </location>
</feature>
<dbReference type="InterPro" id="IPR011032">
    <property type="entry name" value="GroES-like_sf"/>
</dbReference>
<name>A0A9N9G2I6_9GLOM</name>
<keyword evidence="6" id="KW-0809">Transit peptide</keyword>
<dbReference type="Pfam" id="PF00107">
    <property type="entry name" value="ADH_zinc_N"/>
    <property type="match status" value="1"/>
</dbReference>
<dbReference type="Proteomes" id="UP000789831">
    <property type="component" value="Unassembled WGS sequence"/>
</dbReference>
<keyword evidence="4" id="KW-0276">Fatty acid metabolism</keyword>
<keyword evidence="8" id="KW-0443">Lipid metabolism</keyword>
<dbReference type="InterPro" id="IPR020843">
    <property type="entry name" value="ER"/>
</dbReference>
<dbReference type="GO" id="GO:0141148">
    <property type="term" value="F:enoyl-[acyl-carrier-protein] reductase (NADPH) activity"/>
    <property type="evidence" value="ECO:0007669"/>
    <property type="project" value="UniProtKB-EC"/>
</dbReference>
<sequence length="421" mass="46695">MSIYAKKAFFSGSYVKQAIVFSNALFGLRNSSVALKHTIGSRSISELSGAKVETPEVKAVVYGKYGQPKEVLRALKYRLPPLTPTSIHLHFLAIPINPSDINQIEGVYPLRPPFTREEFGTDDAVAVAGNEGVAEVIGVGDQVKGFNVGDWAVMANAGFGTWRTHAVARPDQIVRIEPGSIDLASAATLTVNNATAYRMLKDYVKLQKGDYVIQNGGNSGVSQAVIQIAKAWGINTINTIRKRPDFEQIKSRLQSLGVGESGATTIVVSDEDLENKYRSKSQFLEFIGDEKANIPLGFNCVSGDSAIMIAKHLSRSGYLVTYGAMSRKPMRIPASMLIFDNLHFVGYWMANWKETHSIEEYREMLDDIIALIQTKKLGSFVYEENKWGEETDEKELLAKFYEIFDKAYPDSHGVKQILRIH</sequence>
<dbReference type="Gene3D" id="3.40.50.720">
    <property type="entry name" value="NAD(P)-binding Rossmann-like Domain"/>
    <property type="match status" value="1"/>
</dbReference>
<dbReference type="Gene3D" id="3.90.180.10">
    <property type="entry name" value="Medium-chain alcohol dehydrogenases, catalytic domain"/>
    <property type="match status" value="1"/>
</dbReference>
<dbReference type="AlphaFoldDB" id="A0A9N9G2I6"/>
<keyword evidence="3" id="KW-0444">Lipid biosynthesis</keyword>
<accession>A0A9N9G2I6</accession>
<keyword evidence="5" id="KW-0521">NADP</keyword>
<proteinExistence type="inferred from homology"/>
<organism evidence="14 15">
    <name type="scientific">Ambispora gerdemannii</name>
    <dbReference type="NCBI Taxonomy" id="144530"/>
    <lineage>
        <taxon>Eukaryota</taxon>
        <taxon>Fungi</taxon>
        <taxon>Fungi incertae sedis</taxon>
        <taxon>Mucoromycota</taxon>
        <taxon>Glomeromycotina</taxon>
        <taxon>Glomeromycetes</taxon>
        <taxon>Archaeosporales</taxon>
        <taxon>Ambisporaceae</taxon>
        <taxon>Ambispora</taxon>
    </lineage>
</organism>
<keyword evidence="7" id="KW-0560">Oxidoreductase</keyword>
<dbReference type="Pfam" id="PF08240">
    <property type="entry name" value="ADH_N"/>
    <property type="match status" value="1"/>
</dbReference>
<evidence type="ECO:0000256" key="5">
    <source>
        <dbReference type="ARBA" id="ARBA00022857"/>
    </source>
</evidence>
<dbReference type="CDD" id="cd08290">
    <property type="entry name" value="ETR"/>
    <property type="match status" value="1"/>
</dbReference>
<evidence type="ECO:0000256" key="12">
    <source>
        <dbReference type="ARBA" id="ARBA00048843"/>
    </source>
</evidence>
<evidence type="ECO:0000256" key="3">
    <source>
        <dbReference type="ARBA" id="ARBA00022516"/>
    </source>
</evidence>
<keyword evidence="10" id="KW-0275">Fatty acid biosynthesis</keyword>
<keyword evidence="9" id="KW-0496">Mitochondrion</keyword>
<dbReference type="PANTHER" id="PTHR43981">
    <property type="entry name" value="ENOYL-[ACYL-CARRIER-PROTEIN] REDUCTASE, MITOCHONDRIAL"/>
    <property type="match status" value="1"/>
</dbReference>
<evidence type="ECO:0000256" key="9">
    <source>
        <dbReference type="ARBA" id="ARBA00023128"/>
    </source>
</evidence>
<evidence type="ECO:0000256" key="4">
    <source>
        <dbReference type="ARBA" id="ARBA00022832"/>
    </source>
</evidence>
<dbReference type="InterPro" id="IPR013149">
    <property type="entry name" value="ADH-like_C"/>
</dbReference>
<evidence type="ECO:0000259" key="13">
    <source>
        <dbReference type="SMART" id="SM00829"/>
    </source>
</evidence>
<evidence type="ECO:0000256" key="10">
    <source>
        <dbReference type="ARBA" id="ARBA00023160"/>
    </source>
</evidence>
<dbReference type="InterPro" id="IPR013154">
    <property type="entry name" value="ADH-like_N"/>
</dbReference>
<comment type="similarity">
    <text evidence="2">Belongs to the zinc-containing alcohol dehydrogenase family. Quinone oxidoreductase subfamily.</text>
</comment>
<reference evidence="14" key="1">
    <citation type="submission" date="2021-06" db="EMBL/GenBank/DDBJ databases">
        <authorList>
            <person name="Kallberg Y."/>
            <person name="Tangrot J."/>
            <person name="Rosling A."/>
        </authorList>
    </citation>
    <scope>NUCLEOTIDE SEQUENCE</scope>
    <source>
        <strain evidence="14">MT106</strain>
    </source>
</reference>
<dbReference type="EMBL" id="CAJVPL010001620">
    <property type="protein sequence ID" value="CAG8580159.1"/>
    <property type="molecule type" value="Genomic_DNA"/>
</dbReference>
<comment type="subcellular location">
    <subcellularLocation>
        <location evidence="1">Mitochondrion</location>
    </subcellularLocation>
</comment>
<evidence type="ECO:0000256" key="2">
    <source>
        <dbReference type="ARBA" id="ARBA00010371"/>
    </source>
</evidence>
<dbReference type="GO" id="GO:0006633">
    <property type="term" value="P:fatty acid biosynthetic process"/>
    <property type="evidence" value="ECO:0007669"/>
    <property type="project" value="UniProtKB-KW"/>
</dbReference>
<dbReference type="SMART" id="SM00829">
    <property type="entry name" value="PKS_ER"/>
    <property type="match status" value="1"/>
</dbReference>
<dbReference type="SUPFAM" id="SSF50129">
    <property type="entry name" value="GroES-like"/>
    <property type="match status" value="1"/>
</dbReference>
<dbReference type="InterPro" id="IPR051034">
    <property type="entry name" value="Mito_Enoyl-ACP_Reductase"/>
</dbReference>
<comment type="catalytic activity">
    <reaction evidence="12">
        <text>a 2,3-saturated acyl-[ACP] + NADP(+) = a (2E)-enoyl-[ACP] + NADPH + H(+)</text>
        <dbReference type="Rhea" id="RHEA:22564"/>
        <dbReference type="Rhea" id="RHEA-COMP:9925"/>
        <dbReference type="Rhea" id="RHEA-COMP:9926"/>
        <dbReference type="ChEBI" id="CHEBI:15378"/>
        <dbReference type="ChEBI" id="CHEBI:57783"/>
        <dbReference type="ChEBI" id="CHEBI:58349"/>
        <dbReference type="ChEBI" id="CHEBI:78784"/>
        <dbReference type="ChEBI" id="CHEBI:78785"/>
        <dbReference type="EC" id="1.3.1.104"/>
    </reaction>
</comment>
<dbReference type="PANTHER" id="PTHR43981:SF2">
    <property type="entry name" value="ENOYL-[ACYL-CARRIER-PROTEIN] REDUCTASE, MITOCHONDRIAL"/>
    <property type="match status" value="1"/>
</dbReference>
<evidence type="ECO:0000313" key="14">
    <source>
        <dbReference type="EMBL" id="CAG8580159.1"/>
    </source>
</evidence>
<dbReference type="InterPro" id="IPR036291">
    <property type="entry name" value="NAD(P)-bd_dom_sf"/>
</dbReference>
<comment type="caution">
    <text evidence="14">The sequence shown here is derived from an EMBL/GenBank/DDBJ whole genome shotgun (WGS) entry which is preliminary data.</text>
</comment>
<keyword evidence="15" id="KW-1185">Reference proteome</keyword>
<evidence type="ECO:0000313" key="15">
    <source>
        <dbReference type="Proteomes" id="UP000789831"/>
    </source>
</evidence>
<evidence type="ECO:0000256" key="6">
    <source>
        <dbReference type="ARBA" id="ARBA00022946"/>
    </source>
</evidence>